<evidence type="ECO:0000313" key="7">
    <source>
        <dbReference type="Proteomes" id="UP000237447"/>
    </source>
</evidence>
<dbReference type="SUPFAM" id="SSF53822">
    <property type="entry name" value="Periplasmic binding protein-like I"/>
    <property type="match status" value="1"/>
</dbReference>
<keyword evidence="4" id="KW-0804">Transcription</keyword>
<keyword evidence="3" id="KW-0238">DNA-binding</keyword>
<dbReference type="Proteomes" id="UP000237447">
    <property type="component" value="Unassembled WGS sequence"/>
</dbReference>
<reference evidence="6 7" key="1">
    <citation type="journal article" date="2018" name="Syst. Appl. Microbiol.">
        <title>Agrobacterium rosae sp. nov., isolated from galls on different agricultural crops.</title>
        <authorList>
            <person name="Kuzmanovic N."/>
            <person name="Pulawska J."/>
            <person name="Smalla K."/>
            <person name="Nesme X."/>
        </authorList>
    </citation>
    <scope>NUCLEOTIDE SEQUENCE [LARGE SCALE GENOMIC DNA]</scope>
    <source>
        <strain evidence="6 7">NCPPB 1650</strain>
    </source>
</reference>
<evidence type="ECO:0000256" key="4">
    <source>
        <dbReference type="ARBA" id="ARBA00023163"/>
    </source>
</evidence>
<evidence type="ECO:0000256" key="2">
    <source>
        <dbReference type="ARBA" id="ARBA00023015"/>
    </source>
</evidence>
<dbReference type="GeneID" id="300442141"/>
<dbReference type="AlphaFoldDB" id="A0AAE5RVC8"/>
<comment type="caution">
    <text evidence="6">The sequence shown here is derived from an EMBL/GenBank/DDBJ whole genome shotgun (WGS) entry which is preliminary data.</text>
</comment>
<accession>A0AAE5RVC8</accession>
<dbReference type="PANTHER" id="PTHR30146">
    <property type="entry name" value="LACI-RELATED TRANSCRIPTIONAL REPRESSOR"/>
    <property type="match status" value="1"/>
</dbReference>
<dbReference type="InterPro" id="IPR046335">
    <property type="entry name" value="LacI/GalR-like_sensor"/>
</dbReference>
<evidence type="ECO:0000259" key="5">
    <source>
        <dbReference type="Pfam" id="PF13377"/>
    </source>
</evidence>
<sequence length="140" mass="15447">MELLTGNIQPSAIIASDSLIALEISKVARELSVETPAALTLLTFHDAAWSAVTSPPVRVIRQPVNEPGEAAAHMLIERLHGEKCPAHHAILPTQLIERGSIATLDLLIQVLSFYRERFRLSLVRAEVPRFPYHPSQRSIG</sequence>
<keyword evidence="2" id="KW-0805">Transcription regulation</keyword>
<dbReference type="EMBL" id="NXEJ01000008">
    <property type="protein sequence ID" value="POO49939.1"/>
    <property type="molecule type" value="Genomic_DNA"/>
</dbReference>
<dbReference type="GO" id="GO:0003700">
    <property type="term" value="F:DNA-binding transcription factor activity"/>
    <property type="evidence" value="ECO:0007669"/>
    <property type="project" value="TreeGrafter"/>
</dbReference>
<protein>
    <recommendedName>
        <fullName evidence="5">Transcriptional regulator LacI/GalR-like sensor domain-containing protein</fullName>
    </recommendedName>
</protein>
<proteinExistence type="predicted"/>
<evidence type="ECO:0000256" key="3">
    <source>
        <dbReference type="ARBA" id="ARBA00023125"/>
    </source>
</evidence>
<dbReference type="RefSeq" id="WP_103659384.1">
    <property type="nucleotide sequence ID" value="NZ_CP192765.1"/>
</dbReference>
<dbReference type="Pfam" id="PF13377">
    <property type="entry name" value="Peripla_BP_3"/>
    <property type="match status" value="1"/>
</dbReference>
<feature type="domain" description="Transcriptional regulator LacI/GalR-like sensor" evidence="5">
    <location>
        <begin position="7"/>
        <end position="101"/>
    </location>
</feature>
<evidence type="ECO:0000313" key="6">
    <source>
        <dbReference type="EMBL" id="POO49939.1"/>
    </source>
</evidence>
<organism evidence="6 7">
    <name type="scientific">Agrobacterium rosae</name>
    <dbReference type="NCBI Taxonomy" id="1972867"/>
    <lineage>
        <taxon>Bacteria</taxon>
        <taxon>Pseudomonadati</taxon>
        <taxon>Pseudomonadota</taxon>
        <taxon>Alphaproteobacteria</taxon>
        <taxon>Hyphomicrobiales</taxon>
        <taxon>Rhizobiaceae</taxon>
        <taxon>Rhizobium/Agrobacterium group</taxon>
        <taxon>Agrobacterium</taxon>
    </lineage>
</organism>
<keyword evidence="1" id="KW-0678">Repressor</keyword>
<dbReference type="GO" id="GO:0000976">
    <property type="term" value="F:transcription cis-regulatory region binding"/>
    <property type="evidence" value="ECO:0007669"/>
    <property type="project" value="TreeGrafter"/>
</dbReference>
<dbReference type="Gene3D" id="3.40.50.2300">
    <property type="match status" value="1"/>
</dbReference>
<dbReference type="PANTHER" id="PTHR30146:SF148">
    <property type="entry name" value="HTH-TYPE TRANSCRIPTIONAL REPRESSOR PURR-RELATED"/>
    <property type="match status" value="1"/>
</dbReference>
<gene>
    <name evidence="6" type="ORF">CPJ18_16165</name>
</gene>
<evidence type="ECO:0000256" key="1">
    <source>
        <dbReference type="ARBA" id="ARBA00022491"/>
    </source>
</evidence>
<dbReference type="InterPro" id="IPR028082">
    <property type="entry name" value="Peripla_BP_I"/>
</dbReference>
<name>A0AAE5RVC8_9HYPH</name>